<accession>A0ABW2L643</accession>
<dbReference type="InterPro" id="IPR012334">
    <property type="entry name" value="Pectin_lyas_fold"/>
</dbReference>
<dbReference type="EMBL" id="JBHTBS010000005">
    <property type="protein sequence ID" value="MFC7337777.1"/>
    <property type="molecule type" value="Genomic_DNA"/>
</dbReference>
<evidence type="ECO:0000256" key="1">
    <source>
        <dbReference type="SAM" id="SignalP"/>
    </source>
</evidence>
<sequence>MNFRITCCLAWVLLGVTAGFARDYQVDTQEKFDYISTIKLKPDDNILLKRGMRFSGMLAPKGNGVEGAPIRIGAFGVGKPPRIDAGGEHLAGVFLKNPSFWEVHGLEITNTNGKDEDQGELFGIYVLATQKEGVYRHVYINNCHVHDVNGMVAGKMRGGIHVHIKKLKKSIFDDLRITNNRVENIGGVGIGNNSSCGDVEILPDREVSENLWTRVYVAGNTVDTTGRNNIIARVSKDAIYEHNVLANSSRRDTGHSIFCFNTDGIKIQYNEAYGNVGNTENKDGHGESDRGGFDADYNCVNTYIQYNYSHDNLWFCGIMKKPGRNYVIRYNVSENDRNGIYFYGFDSQKSVENVHIYNNTHYVREGLNVSVFAEGRTPLNSTFENNIFYFEGKGKWGKKAKGINTVFRNNLYYNIEPHSSETQPHFAKPDFVGAGRSGQGIDLDTMSQLKGYQLRAGSPGVDAGIAIKDNGGIDILKSVVDPEKADIGAVEFVGPKVSSEN</sequence>
<keyword evidence="1" id="KW-0732">Signal</keyword>
<organism evidence="2 3">
    <name type="scientific">Haloferula chungangensis</name>
    <dbReference type="NCBI Taxonomy" id="1048331"/>
    <lineage>
        <taxon>Bacteria</taxon>
        <taxon>Pseudomonadati</taxon>
        <taxon>Verrucomicrobiota</taxon>
        <taxon>Verrucomicrobiia</taxon>
        <taxon>Verrucomicrobiales</taxon>
        <taxon>Verrucomicrobiaceae</taxon>
        <taxon>Haloferula</taxon>
    </lineage>
</organism>
<feature type="chain" id="PRO_5046635992" description="Right handed beta helix domain-containing protein" evidence="1">
    <location>
        <begin position="22"/>
        <end position="501"/>
    </location>
</feature>
<evidence type="ECO:0008006" key="4">
    <source>
        <dbReference type="Google" id="ProtNLM"/>
    </source>
</evidence>
<comment type="caution">
    <text evidence="2">The sequence shown here is derived from an EMBL/GenBank/DDBJ whole genome shotgun (WGS) entry which is preliminary data.</text>
</comment>
<dbReference type="InterPro" id="IPR011050">
    <property type="entry name" value="Pectin_lyase_fold/virulence"/>
</dbReference>
<evidence type="ECO:0000313" key="2">
    <source>
        <dbReference type="EMBL" id="MFC7337777.1"/>
    </source>
</evidence>
<protein>
    <recommendedName>
        <fullName evidence="4">Right handed beta helix domain-containing protein</fullName>
    </recommendedName>
</protein>
<dbReference type="SUPFAM" id="SSF51126">
    <property type="entry name" value="Pectin lyase-like"/>
    <property type="match status" value="2"/>
</dbReference>
<dbReference type="SMART" id="SM00710">
    <property type="entry name" value="PbH1"/>
    <property type="match status" value="7"/>
</dbReference>
<keyword evidence="3" id="KW-1185">Reference proteome</keyword>
<proteinExistence type="predicted"/>
<reference evidence="3" key="1">
    <citation type="journal article" date="2019" name="Int. J. Syst. Evol. Microbiol.">
        <title>The Global Catalogue of Microorganisms (GCM) 10K type strain sequencing project: providing services to taxonomists for standard genome sequencing and annotation.</title>
        <authorList>
            <consortium name="The Broad Institute Genomics Platform"/>
            <consortium name="The Broad Institute Genome Sequencing Center for Infectious Disease"/>
            <person name="Wu L."/>
            <person name="Ma J."/>
        </authorList>
    </citation>
    <scope>NUCLEOTIDE SEQUENCE [LARGE SCALE GENOMIC DNA]</scope>
    <source>
        <strain evidence="3">CGMCC 4.1467</strain>
    </source>
</reference>
<feature type="signal peptide" evidence="1">
    <location>
        <begin position="1"/>
        <end position="21"/>
    </location>
</feature>
<name>A0ABW2L643_9BACT</name>
<dbReference type="RefSeq" id="WP_379712396.1">
    <property type="nucleotide sequence ID" value="NZ_JBHTBS010000005.1"/>
</dbReference>
<gene>
    <name evidence="2" type="ORF">ACFQY0_11355</name>
</gene>
<evidence type="ECO:0000313" key="3">
    <source>
        <dbReference type="Proteomes" id="UP001596472"/>
    </source>
</evidence>
<dbReference type="Proteomes" id="UP001596472">
    <property type="component" value="Unassembled WGS sequence"/>
</dbReference>
<dbReference type="InterPro" id="IPR006626">
    <property type="entry name" value="PbH1"/>
</dbReference>
<dbReference type="Gene3D" id="2.160.20.10">
    <property type="entry name" value="Single-stranded right-handed beta-helix, Pectin lyase-like"/>
    <property type="match status" value="1"/>
</dbReference>